<keyword evidence="2" id="KW-1185">Reference proteome</keyword>
<sequence length="84" mass="9140">MHHEISICAGALLGGSTMSDVECNRVRYESNKNRRNFRGDVLPKLLSARDSALAQHARVSLVSELTFATDATPPVGTSREGWSP</sequence>
<organism evidence="1 2">
    <name type="scientific">Temnothorax longispinosus</name>
    <dbReference type="NCBI Taxonomy" id="300112"/>
    <lineage>
        <taxon>Eukaryota</taxon>
        <taxon>Metazoa</taxon>
        <taxon>Ecdysozoa</taxon>
        <taxon>Arthropoda</taxon>
        <taxon>Hexapoda</taxon>
        <taxon>Insecta</taxon>
        <taxon>Pterygota</taxon>
        <taxon>Neoptera</taxon>
        <taxon>Endopterygota</taxon>
        <taxon>Hymenoptera</taxon>
        <taxon>Apocrita</taxon>
        <taxon>Aculeata</taxon>
        <taxon>Formicoidea</taxon>
        <taxon>Formicidae</taxon>
        <taxon>Myrmicinae</taxon>
        <taxon>Temnothorax</taxon>
    </lineage>
</organism>
<comment type="caution">
    <text evidence="1">The sequence shown here is derived from an EMBL/GenBank/DDBJ whole genome shotgun (WGS) entry which is preliminary data.</text>
</comment>
<dbReference type="EMBL" id="QBLH01003666">
    <property type="protein sequence ID" value="TGZ36899.1"/>
    <property type="molecule type" value="Genomic_DNA"/>
</dbReference>
<name>A0A4S2JQ33_9HYME</name>
<accession>A0A4S2JQ33</accession>
<proteinExistence type="predicted"/>
<dbReference type="Proteomes" id="UP000310200">
    <property type="component" value="Unassembled WGS sequence"/>
</dbReference>
<gene>
    <name evidence="1" type="ORF">DBV15_06178</name>
</gene>
<evidence type="ECO:0000313" key="1">
    <source>
        <dbReference type="EMBL" id="TGZ36899.1"/>
    </source>
</evidence>
<protein>
    <submittedName>
        <fullName evidence="1">Uncharacterized protein</fullName>
    </submittedName>
</protein>
<dbReference type="AlphaFoldDB" id="A0A4S2JQ33"/>
<reference evidence="1 2" key="1">
    <citation type="journal article" date="2019" name="Philos. Trans. R. Soc. Lond., B, Biol. Sci.">
        <title>Ant behaviour and brain gene expression of defending hosts depend on the ecological success of the intruding social parasite.</title>
        <authorList>
            <person name="Kaur R."/>
            <person name="Stoldt M."/>
            <person name="Jongepier E."/>
            <person name="Feldmeyer B."/>
            <person name="Menzel F."/>
            <person name="Bornberg-Bauer E."/>
            <person name="Foitzik S."/>
        </authorList>
    </citation>
    <scope>NUCLEOTIDE SEQUENCE [LARGE SCALE GENOMIC DNA]</scope>
    <source>
        <tissue evidence="1">Whole body</tissue>
    </source>
</reference>
<evidence type="ECO:0000313" key="2">
    <source>
        <dbReference type="Proteomes" id="UP000310200"/>
    </source>
</evidence>